<evidence type="ECO:0000313" key="2">
    <source>
        <dbReference type="Proteomes" id="UP001162175"/>
    </source>
</evidence>
<proteinExistence type="predicted"/>
<dbReference type="Proteomes" id="UP001162175">
    <property type="component" value="Unassembled WGS sequence"/>
</dbReference>
<name>A0AA43QYF0_MYCAR</name>
<dbReference type="Pfam" id="PF09950">
    <property type="entry name" value="Major_capside"/>
    <property type="match status" value="1"/>
</dbReference>
<protein>
    <recommendedName>
        <fullName evidence="3">DUF2184 domain-containing protein</fullName>
    </recommendedName>
</protein>
<dbReference type="InterPro" id="IPR020049">
    <property type="entry name" value="Major_capsid-like"/>
</dbReference>
<evidence type="ECO:0008006" key="3">
    <source>
        <dbReference type="Google" id="ProtNLM"/>
    </source>
</evidence>
<comment type="caution">
    <text evidence="1">The sequence shown here is derived from an EMBL/GenBank/DDBJ whole genome shotgun (WGS) entry which is preliminary data.</text>
</comment>
<reference evidence="1" key="1">
    <citation type="submission" date="2022-11" db="EMBL/GenBank/DDBJ databases">
        <title>Draft genome of Mycoplasma arginini isolated from fly.</title>
        <authorList>
            <person name="Severgnini M."/>
            <person name="Gioia G."/>
            <person name="Cremonesi P."/>
            <person name="Moroni P."/>
            <person name="Addis M.F."/>
            <person name="Castiglioni B."/>
        </authorList>
    </citation>
    <scope>NUCLEOTIDE SEQUENCE</scope>
    <source>
        <strain evidence="1">QMP CG1-1632</strain>
    </source>
</reference>
<dbReference type="EMBL" id="JAPFAR010000044">
    <property type="protein sequence ID" value="MDI3349591.1"/>
    <property type="molecule type" value="Genomic_DNA"/>
</dbReference>
<sequence length="140" mass="15447">MPDNTLLSGINEGSLGVELANTVLMPIQQYNLLATKRMGTNGDEMTVMEWLRKNNTYSAQTGQPLMIRQLRGLDGAGAGGTDRMVAYTNDRSVVKLHLPMPHKFLPVYQTGPLLFEVPGIFRTGGVEIRRPSAVRYLDAI</sequence>
<accession>A0AA43QYF0</accession>
<organism evidence="1 2">
    <name type="scientific">Mycoplasmopsis arginini</name>
    <name type="common">Mycoplasma arginini</name>
    <dbReference type="NCBI Taxonomy" id="2094"/>
    <lineage>
        <taxon>Bacteria</taxon>
        <taxon>Bacillati</taxon>
        <taxon>Mycoplasmatota</taxon>
        <taxon>Mycoplasmoidales</taxon>
        <taxon>Metamycoplasmataceae</taxon>
        <taxon>Mycoplasmopsis</taxon>
    </lineage>
</organism>
<evidence type="ECO:0000313" key="1">
    <source>
        <dbReference type="EMBL" id="MDI3349591.1"/>
    </source>
</evidence>
<gene>
    <name evidence="1" type="ORF">DCBHLPFO_00721</name>
</gene>
<dbReference type="AlphaFoldDB" id="A0AA43QYF0"/>